<dbReference type="Pfam" id="PF24499">
    <property type="entry name" value="Ig_TMEM131L_4"/>
    <property type="match status" value="1"/>
</dbReference>
<evidence type="ECO:0000256" key="3">
    <source>
        <dbReference type="ARBA" id="ARBA00022692"/>
    </source>
</evidence>
<organism evidence="13">
    <name type="scientific">Amblyomma aureolatum</name>
    <dbReference type="NCBI Taxonomy" id="187763"/>
    <lineage>
        <taxon>Eukaryota</taxon>
        <taxon>Metazoa</taxon>
        <taxon>Ecdysozoa</taxon>
        <taxon>Arthropoda</taxon>
        <taxon>Chelicerata</taxon>
        <taxon>Arachnida</taxon>
        <taxon>Acari</taxon>
        <taxon>Parasitiformes</taxon>
        <taxon>Ixodida</taxon>
        <taxon>Ixodoidea</taxon>
        <taxon>Ixodidae</taxon>
        <taxon>Amblyomminae</taxon>
        <taxon>Amblyomma</taxon>
    </lineage>
</organism>
<feature type="region of interest" description="Disordered" evidence="7">
    <location>
        <begin position="1580"/>
        <end position="1600"/>
    </location>
</feature>
<dbReference type="GO" id="GO:0016020">
    <property type="term" value="C:membrane"/>
    <property type="evidence" value="ECO:0007669"/>
    <property type="project" value="UniProtKB-SubCell"/>
</dbReference>
<comment type="subcellular location">
    <subcellularLocation>
        <location evidence="1">Membrane</location>
        <topology evidence="1">Single-pass type I membrane protein</topology>
    </subcellularLocation>
</comment>
<feature type="domain" description="TMEM131 second Ig-like" evidence="9">
    <location>
        <begin position="66"/>
        <end position="155"/>
    </location>
</feature>
<feature type="compositionally biased region" description="Pro residues" evidence="7">
    <location>
        <begin position="1463"/>
        <end position="1472"/>
    </location>
</feature>
<feature type="compositionally biased region" description="Basic and acidic residues" evidence="7">
    <location>
        <begin position="1104"/>
        <end position="1120"/>
    </location>
</feature>
<evidence type="ECO:0000313" key="13">
    <source>
        <dbReference type="EMBL" id="JAT94287.1"/>
    </source>
</evidence>
<dbReference type="Pfam" id="PF24498">
    <property type="entry name" value="Ig_TMEM131L_3"/>
    <property type="match status" value="1"/>
</dbReference>
<dbReference type="Gene3D" id="2.60.40.10">
    <property type="entry name" value="Immunoglobulins"/>
    <property type="match status" value="1"/>
</dbReference>
<keyword evidence="6" id="KW-0472">Membrane</keyword>
<feature type="compositionally biased region" description="Low complexity" evidence="7">
    <location>
        <begin position="1453"/>
        <end position="1462"/>
    </location>
</feature>
<evidence type="ECO:0000256" key="6">
    <source>
        <dbReference type="ARBA" id="ARBA00023136"/>
    </source>
</evidence>
<feature type="compositionally biased region" description="Basic residues" evidence="7">
    <location>
        <begin position="1322"/>
        <end position="1333"/>
    </location>
</feature>
<feature type="compositionally biased region" description="Low complexity" evidence="7">
    <location>
        <begin position="1056"/>
        <end position="1067"/>
    </location>
</feature>
<feature type="compositionally biased region" description="Basic and acidic residues" evidence="7">
    <location>
        <begin position="1354"/>
        <end position="1383"/>
    </location>
</feature>
<dbReference type="InterPro" id="IPR013783">
    <property type="entry name" value="Ig-like_fold"/>
</dbReference>
<feature type="compositionally biased region" description="Basic and acidic residues" evidence="7">
    <location>
        <begin position="1216"/>
        <end position="1225"/>
    </location>
</feature>
<dbReference type="PANTHER" id="PTHR22050:SF0">
    <property type="entry name" value="TRANSMEMBRANE PROTEIN 131 HOMOLOG"/>
    <property type="match status" value="1"/>
</dbReference>
<feature type="compositionally biased region" description="Low complexity" evidence="7">
    <location>
        <begin position="1281"/>
        <end position="1301"/>
    </location>
</feature>
<feature type="compositionally biased region" description="Low complexity" evidence="7">
    <location>
        <begin position="1758"/>
        <end position="1775"/>
    </location>
</feature>
<name>A0A1E1X4W9_9ACAR</name>
<evidence type="ECO:0000259" key="9">
    <source>
        <dbReference type="Pfam" id="PF24495"/>
    </source>
</evidence>
<dbReference type="Pfam" id="PF12371">
    <property type="entry name" value="TMEM131_like_N"/>
    <property type="match status" value="1"/>
</dbReference>
<dbReference type="InterPro" id="IPR055435">
    <property type="entry name" value="Ig_TMEM131L_3"/>
</dbReference>
<sequence length="1788" mass="196642">MLSISGSTANFHCSFFQEKRISPGGNTSFDIVYLGRQRGLVENILFIHTSLGSFKYQVSAFGKENPYRLRPFVGVRMPLNSSYTPLIYMHNPHSSTIQLTEIYSSGGDLHLEMPDSDSKGSKELWEIPPYKTKPVMKANFVSRIEKNHTAFIRIKLNSTNRVDLILPVEVEVVSLPGIFSPMEVLDFGVMHSQDEPRTLPLNLLNSGPKQLYITNVIVTPVNEAVEVKFTPTKVPADTVRSTQVATVTYIPSKVKHLKQCSGKIVVKSKNNQYKLTIPFQVYFMNGSLEYNVNGTVFYIGRAKSLSKSDVRPLNISNTFPVPVVIHSIELQPESQPHFTVIFNSSTVLQPNETRPVVYLKFHPQKSALQLNATLRLNTNVSHFNIPLTCYSGRLTLRLHHAVNNESFLDFGTLGIGNKRNMFFVVINENPIEVVIKHWGTNMTKTLVELATEAGNSSTLVGNYNFSSVPRQVSLLPLRYALFRISVTAPETEGVFWGEASIETNHEVLKVQFTMRTAKGSLMSDPIIFENAFPGKVSSQNLYIHSTFSHSMTVTSVQTVPEDSRFYFEVTQNASPVLQPRSKNWAGKLYFDPRRECKQKCYSGLPTATTEGHQWLSGLSLPSDVGDSDLELFQSIHGRWLALQENRKHVINVTLKVDTSEAQGFHMEAQVLFQWPKLSTKSVLKFPVTQVGNLTVRQLTLENPSSLPVLVQVLPLFLYPDLDAALTMAAHSTSMLNLSTATKREHNMFTLQDLEEHNSSPDNVFLAYGKGLEEYFHVQTHRKSLSFQLTPGMRVRLKVGFSPRDDQPAASLLLIRNNLTVMSAVMLKGQGGYGQLRVGNKVPGSDSVLNFELSESHLKDCDGTRSGRLMQPNFTVRRGFTARNTGQLPLFVQGFYISGKPCQGYGFRVLDCHSFELKPNATRRIDIAFTPDFMLSLVEHTLELQTSLGPGLVAYKMSATVPRQYLGLCQVALPRPRWEPFMQCCALSAALFLLLCALAYAYLERDRILHTSFYPLTTLSNHGTIAPPAGRLQAFDLRSLASSQPSTAVSTDSQTLNSSCNKTGSSSGSKRKNHDTPQQSTGPCRVDSACQVSSSRSSSSLTRPPDAEHQSAREGDADRGVSRNGLRRRTNTRQKQETGVQASLPPMQSSPPPQTKQVATPPVLGRGVGMDEQDDVQLAAWWKFFMWFGSDAWSRERSIEAVASVATQTAGEKRVFDVEKKEEDRKGRHKKVVVEEETSSTTTETSNADSDLSEKDQSLLLLPDVCTSAKLPKGKRPKLKSSLEPGSSSSSSAGAGSRSSFSSPMFASDMNLADESFESSTKSKTHKKAKVEKKRIHDEDVIRPSTLELPYKPKTSVETKEPHVPRPEVLRLPVELRKAAEMKVKGRSSSFENETESHSRRSSPPPLWDSPKEVNSAPDDALAEIARQTESFALQHKSTRASRPLSYSAAVAGSSLARPSRAPGSPPCPPPPAASSRSPGVVGQKPAGLAVEPPLKTKPTPPGHSWDSMIRPIPDLPLDAFPLAEKTKEPWPEPADSKQEIAPALRNMAAAFSPGNLRTYPTPSSDATYSPFPWSTPRPPTTDFASSWKGVPVSSPPSMAPKSQWGVLDMKAPTHNEGDRWASSPPQRPIGPGESTNHFWEPAPMPPAPAAPVPSVWGSNWWSNPTTVALQPAHGTLSPSCSGPHGDTSPTESIANMVQSLGMDSPDATLDPAMCFDPLNTGSLGTGLSHSIWTQQQRWDISPPWNYSLFQDSAPTQASCSGSSAGGSSSSTSSKSPQAPLGWQDKKSF</sequence>
<feature type="region of interest" description="Disordered" evidence="7">
    <location>
        <begin position="1268"/>
        <end position="1301"/>
    </location>
</feature>
<accession>A0A1E1X4W9</accession>
<feature type="region of interest" description="Disordered" evidence="7">
    <location>
        <begin position="1045"/>
        <end position="1167"/>
    </location>
</feature>
<evidence type="ECO:0000256" key="4">
    <source>
        <dbReference type="ARBA" id="ARBA00022729"/>
    </source>
</evidence>
<dbReference type="InterPro" id="IPR022113">
    <property type="entry name" value="TMEM131L_N"/>
</dbReference>
<keyword evidence="3" id="KW-0812">Transmembrane</keyword>
<dbReference type="InterPro" id="IPR055437">
    <property type="entry name" value="TMEM131L_Ig_5"/>
</dbReference>
<feature type="domain" description="TMEM131L fourth Ig-like" evidence="11">
    <location>
        <begin position="683"/>
        <end position="830"/>
    </location>
</feature>
<dbReference type="EMBL" id="GFAC01004901">
    <property type="protein sequence ID" value="JAT94287.1"/>
    <property type="molecule type" value="mRNA"/>
</dbReference>
<evidence type="ECO:0000256" key="1">
    <source>
        <dbReference type="ARBA" id="ARBA00004479"/>
    </source>
</evidence>
<proteinExistence type="evidence at transcript level"/>
<feature type="domain" description="Transmembrane protein 131-like N-terminal" evidence="8">
    <location>
        <begin position="2"/>
        <end position="49"/>
    </location>
</feature>
<dbReference type="Pfam" id="PF24495">
    <property type="entry name" value="Ig_TMEM131_2"/>
    <property type="match status" value="1"/>
</dbReference>
<dbReference type="InterPro" id="IPR056311">
    <property type="entry name" value="TMEM131_Ig_2"/>
</dbReference>
<dbReference type="InterPro" id="IPR039877">
    <property type="entry name" value="TMEM131-like"/>
</dbReference>
<feature type="region of interest" description="Disordered" evidence="7">
    <location>
        <begin position="1216"/>
        <end position="1253"/>
    </location>
</feature>
<keyword evidence="5" id="KW-1133">Transmembrane helix</keyword>
<reference evidence="13" key="1">
    <citation type="journal article" date="2017" name="Front. Cell. Infect. Microbiol.">
        <title>The Distinct Transcriptional Response of the Midgut of Amblyomma sculptum and Amblyomma aureolatum Ticks to Rickettsia rickettsii Correlates to Their Differences in Susceptibility to Infection.</title>
        <authorList>
            <person name="Martins L.A."/>
            <person name="Galletti M.F.B.M."/>
            <person name="Ribeiro J.M."/>
            <person name="Fujita A."/>
            <person name="Costa F.B."/>
            <person name="Labruna M.B."/>
            <person name="Daffre S."/>
            <person name="Fogaca A.C."/>
        </authorList>
    </citation>
    <scope>NUCLEOTIDE SEQUENCE</scope>
</reference>
<evidence type="ECO:0000259" key="10">
    <source>
        <dbReference type="Pfam" id="PF24498"/>
    </source>
</evidence>
<dbReference type="PANTHER" id="PTHR22050">
    <property type="entry name" value="RW1 PROTEIN HOMOLOG"/>
    <property type="match status" value="1"/>
</dbReference>
<feature type="region of interest" description="Disordered" evidence="7">
    <location>
        <begin position="1753"/>
        <end position="1788"/>
    </location>
</feature>
<evidence type="ECO:0000259" key="11">
    <source>
        <dbReference type="Pfam" id="PF24499"/>
    </source>
</evidence>
<feature type="compositionally biased region" description="Polar residues" evidence="7">
    <location>
        <begin position="1045"/>
        <end position="1055"/>
    </location>
</feature>
<evidence type="ECO:0000256" key="2">
    <source>
        <dbReference type="ARBA" id="ARBA00006682"/>
    </source>
</evidence>
<evidence type="ECO:0000256" key="5">
    <source>
        <dbReference type="ARBA" id="ARBA00022989"/>
    </source>
</evidence>
<feature type="domain" description="TMEM131L third Ig-like" evidence="10">
    <location>
        <begin position="304"/>
        <end position="391"/>
    </location>
</feature>
<evidence type="ECO:0000256" key="7">
    <source>
        <dbReference type="SAM" id="MobiDB-lite"/>
    </source>
</evidence>
<comment type="similarity">
    <text evidence="2">Belongs to the TMEM131 family.</text>
</comment>
<feature type="region of interest" description="Disordered" evidence="7">
    <location>
        <begin position="1612"/>
        <end position="1640"/>
    </location>
</feature>
<dbReference type="Pfam" id="PF24501">
    <property type="entry name" value="Ig_TMEM131L_5"/>
    <property type="match status" value="1"/>
</dbReference>
<protein>
    <submittedName>
        <fullName evidence="13">Uncharacterized protein</fullName>
    </submittedName>
</protein>
<feature type="domain" description="TMEM131L fifth Ig-like" evidence="12">
    <location>
        <begin position="883"/>
        <end position="948"/>
    </location>
</feature>
<evidence type="ECO:0000259" key="8">
    <source>
        <dbReference type="Pfam" id="PF12371"/>
    </source>
</evidence>
<dbReference type="InterPro" id="IPR055436">
    <property type="entry name" value="Ig_TMEM131L_4"/>
</dbReference>
<keyword evidence="4" id="KW-0732">Signal</keyword>
<feature type="region of interest" description="Disordered" evidence="7">
    <location>
        <begin position="1313"/>
        <end position="1512"/>
    </location>
</feature>
<evidence type="ECO:0000259" key="12">
    <source>
        <dbReference type="Pfam" id="PF24501"/>
    </source>
</evidence>